<evidence type="ECO:0000256" key="4">
    <source>
        <dbReference type="ARBA" id="ARBA00023136"/>
    </source>
</evidence>
<name>A0ABP9UKY1_9BACT</name>
<protein>
    <submittedName>
        <fullName evidence="7">Uncharacterized protein</fullName>
    </submittedName>
</protein>
<evidence type="ECO:0000256" key="2">
    <source>
        <dbReference type="ARBA" id="ARBA00022475"/>
    </source>
</evidence>
<keyword evidence="8" id="KW-1185">Reference proteome</keyword>
<dbReference type="EMBL" id="BAABRI010000002">
    <property type="protein sequence ID" value="GAA5481356.1"/>
    <property type="molecule type" value="Genomic_DNA"/>
</dbReference>
<proteinExistence type="inferred from homology"/>
<comment type="similarity">
    <text evidence="1">Belongs to the EcnA/EcnB lipoprotein family.</text>
</comment>
<sequence length="70" mass="7426">MAYGLRKRTAMNSKTYLQNHSGPRLAVVSLLFAVLYVLTCALTSCSTVAGAGQDVQKLGGEIQEAAHDAQ</sequence>
<keyword evidence="5" id="KW-0564">Palmitate</keyword>
<keyword evidence="6" id="KW-0449">Lipoprotein</keyword>
<evidence type="ECO:0000256" key="3">
    <source>
        <dbReference type="ARBA" id="ARBA00022729"/>
    </source>
</evidence>
<accession>A0ABP9UKY1</accession>
<evidence type="ECO:0000256" key="1">
    <source>
        <dbReference type="ARBA" id="ARBA00010296"/>
    </source>
</evidence>
<keyword evidence="3" id="KW-0732">Signal</keyword>
<evidence type="ECO:0000256" key="6">
    <source>
        <dbReference type="ARBA" id="ARBA00023288"/>
    </source>
</evidence>
<gene>
    <name evidence="7" type="ORF">Hsar01_00565</name>
</gene>
<evidence type="ECO:0000256" key="5">
    <source>
        <dbReference type="ARBA" id="ARBA00023139"/>
    </source>
</evidence>
<dbReference type="Pfam" id="PF08085">
    <property type="entry name" value="Entericidin"/>
    <property type="match status" value="1"/>
</dbReference>
<organism evidence="7 8">
    <name type="scientific">Haloferula sargassicola</name>
    <dbReference type="NCBI Taxonomy" id="490096"/>
    <lineage>
        <taxon>Bacteria</taxon>
        <taxon>Pseudomonadati</taxon>
        <taxon>Verrucomicrobiota</taxon>
        <taxon>Verrucomicrobiia</taxon>
        <taxon>Verrucomicrobiales</taxon>
        <taxon>Verrucomicrobiaceae</taxon>
        <taxon>Haloferula</taxon>
    </lineage>
</organism>
<comment type="caution">
    <text evidence="7">The sequence shown here is derived from an EMBL/GenBank/DDBJ whole genome shotgun (WGS) entry which is preliminary data.</text>
</comment>
<keyword evidence="4" id="KW-0472">Membrane</keyword>
<reference evidence="7 8" key="1">
    <citation type="submission" date="2024-02" db="EMBL/GenBank/DDBJ databases">
        <title>Haloferula sargassicola NBRC 104335.</title>
        <authorList>
            <person name="Ichikawa N."/>
            <person name="Katano-Makiyama Y."/>
            <person name="Hidaka K."/>
        </authorList>
    </citation>
    <scope>NUCLEOTIDE SEQUENCE [LARGE SCALE GENOMIC DNA]</scope>
    <source>
        <strain evidence="7 8">NBRC 104335</strain>
    </source>
</reference>
<evidence type="ECO:0000313" key="7">
    <source>
        <dbReference type="EMBL" id="GAA5481356.1"/>
    </source>
</evidence>
<dbReference type="InterPro" id="IPR012556">
    <property type="entry name" value="Entericidin"/>
</dbReference>
<dbReference type="Proteomes" id="UP001476282">
    <property type="component" value="Unassembled WGS sequence"/>
</dbReference>
<evidence type="ECO:0000313" key="8">
    <source>
        <dbReference type="Proteomes" id="UP001476282"/>
    </source>
</evidence>
<keyword evidence="2" id="KW-1003">Cell membrane</keyword>